<dbReference type="InterPro" id="IPR039425">
    <property type="entry name" value="RNA_pol_sigma-70-like"/>
</dbReference>
<evidence type="ECO:0000313" key="8">
    <source>
        <dbReference type="EMBL" id="KAA2376065.1"/>
    </source>
</evidence>
<dbReference type="Pfam" id="PF08281">
    <property type="entry name" value="Sigma70_r4_2"/>
    <property type="match status" value="1"/>
</dbReference>
<dbReference type="EMBL" id="VVXK01000010">
    <property type="protein sequence ID" value="KAA2370055.1"/>
    <property type="molecule type" value="Genomic_DNA"/>
</dbReference>
<dbReference type="GO" id="GO:0003677">
    <property type="term" value="F:DNA binding"/>
    <property type="evidence" value="ECO:0007669"/>
    <property type="project" value="InterPro"/>
</dbReference>
<evidence type="ECO:0000259" key="5">
    <source>
        <dbReference type="Pfam" id="PF04542"/>
    </source>
</evidence>
<feature type="domain" description="RNA polymerase sigma factor 70 region 4 type 2" evidence="6">
    <location>
        <begin position="115"/>
        <end position="167"/>
    </location>
</feature>
<dbReference type="SUPFAM" id="SSF88946">
    <property type="entry name" value="Sigma2 domain of RNA polymerase sigma factors"/>
    <property type="match status" value="1"/>
</dbReference>
<dbReference type="GO" id="GO:0006352">
    <property type="term" value="P:DNA-templated transcription initiation"/>
    <property type="evidence" value="ECO:0007669"/>
    <property type="project" value="InterPro"/>
</dbReference>
<comment type="caution">
    <text evidence="8">The sequence shown here is derived from an EMBL/GenBank/DDBJ whole genome shotgun (WGS) entry which is preliminary data.</text>
</comment>
<evidence type="ECO:0000256" key="4">
    <source>
        <dbReference type="ARBA" id="ARBA00023163"/>
    </source>
</evidence>
<evidence type="ECO:0000256" key="3">
    <source>
        <dbReference type="ARBA" id="ARBA00023082"/>
    </source>
</evidence>
<name>A0A5B3GQN9_9BACT</name>
<dbReference type="NCBIfam" id="TIGR02985">
    <property type="entry name" value="Sig70_bacteroi1"/>
    <property type="match status" value="1"/>
</dbReference>
<organism evidence="8 9">
    <name type="scientific">Alistipes shahii</name>
    <dbReference type="NCBI Taxonomy" id="328814"/>
    <lineage>
        <taxon>Bacteria</taxon>
        <taxon>Pseudomonadati</taxon>
        <taxon>Bacteroidota</taxon>
        <taxon>Bacteroidia</taxon>
        <taxon>Bacteroidales</taxon>
        <taxon>Rikenellaceae</taxon>
        <taxon>Alistipes</taxon>
    </lineage>
</organism>
<dbReference type="GO" id="GO:0016987">
    <property type="term" value="F:sigma factor activity"/>
    <property type="evidence" value="ECO:0007669"/>
    <property type="project" value="UniProtKB-KW"/>
</dbReference>
<gene>
    <name evidence="8" type="ORF">F2Y07_06425</name>
    <name evidence="7" type="ORF">F2Y13_08265</name>
</gene>
<evidence type="ECO:0000313" key="10">
    <source>
        <dbReference type="Proteomes" id="UP000323567"/>
    </source>
</evidence>
<dbReference type="EMBL" id="VVXJ01000011">
    <property type="protein sequence ID" value="KAA2376065.1"/>
    <property type="molecule type" value="Genomic_DNA"/>
</dbReference>
<dbReference type="Proteomes" id="UP000323567">
    <property type="component" value="Unassembled WGS sequence"/>
</dbReference>
<evidence type="ECO:0000256" key="1">
    <source>
        <dbReference type="ARBA" id="ARBA00010641"/>
    </source>
</evidence>
<dbReference type="SUPFAM" id="SSF88659">
    <property type="entry name" value="Sigma3 and sigma4 domains of RNA polymerase sigma factors"/>
    <property type="match status" value="1"/>
</dbReference>
<keyword evidence="4" id="KW-0804">Transcription</keyword>
<evidence type="ECO:0000256" key="2">
    <source>
        <dbReference type="ARBA" id="ARBA00023015"/>
    </source>
</evidence>
<feature type="domain" description="RNA polymerase sigma-70 region 2" evidence="5">
    <location>
        <begin position="22"/>
        <end position="87"/>
    </location>
</feature>
<dbReference type="Gene3D" id="1.10.10.10">
    <property type="entry name" value="Winged helix-like DNA-binding domain superfamily/Winged helix DNA-binding domain"/>
    <property type="match status" value="1"/>
</dbReference>
<reference evidence="9 10" key="1">
    <citation type="journal article" date="2019" name="Nat. Med.">
        <title>A library of human gut bacterial isolates paired with longitudinal multiomics data enables mechanistic microbiome research.</title>
        <authorList>
            <person name="Poyet M."/>
            <person name="Groussin M."/>
            <person name="Gibbons S.M."/>
            <person name="Avila-Pacheco J."/>
            <person name="Jiang X."/>
            <person name="Kearney S.M."/>
            <person name="Perrotta A.R."/>
            <person name="Berdy B."/>
            <person name="Zhao S."/>
            <person name="Lieberman T.D."/>
            <person name="Swanson P.K."/>
            <person name="Smith M."/>
            <person name="Roesemann S."/>
            <person name="Alexander J.E."/>
            <person name="Rich S.A."/>
            <person name="Livny J."/>
            <person name="Vlamakis H."/>
            <person name="Clish C."/>
            <person name="Bullock K."/>
            <person name="Deik A."/>
            <person name="Scott J."/>
            <person name="Pierce K.A."/>
            <person name="Xavier R.J."/>
            <person name="Alm E.J."/>
        </authorList>
    </citation>
    <scope>NUCLEOTIDE SEQUENCE [LARGE SCALE GENOMIC DNA]</scope>
    <source>
        <strain evidence="8 9">BIOML-A1</strain>
        <strain evidence="7 10">BIOML-A2</strain>
    </source>
</reference>
<dbReference type="Pfam" id="PF04542">
    <property type="entry name" value="Sigma70_r2"/>
    <property type="match status" value="1"/>
</dbReference>
<evidence type="ECO:0000259" key="6">
    <source>
        <dbReference type="Pfam" id="PF08281"/>
    </source>
</evidence>
<dbReference type="InterPro" id="IPR036388">
    <property type="entry name" value="WH-like_DNA-bd_sf"/>
</dbReference>
<dbReference type="InterPro" id="IPR007627">
    <property type="entry name" value="RNA_pol_sigma70_r2"/>
</dbReference>
<dbReference type="InterPro" id="IPR013325">
    <property type="entry name" value="RNA_pol_sigma_r2"/>
</dbReference>
<keyword evidence="3" id="KW-0731">Sigma factor</keyword>
<accession>A0A5B3GQN9</accession>
<dbReference type="Proteomes" id="UP000322658">
    <property type="component" value="Unassembled WGS sequence"/>
</dbReference>
<dbReference type="RefSeq" id="WP_015547610.1">
    <property type="nucleotide sequence ID" value="NZ_AP031448.1"/>
</dbReference>
<dbReference type="GeneID" id="92757775"/>
<dbReference type="PANTHER" id="PTHR43133">
    <property type="entry name" value="RNA POLYMERASE ECF-TYPE SIGMA FACTO"/>
    <property type="match status" value="1"/>
</dbReference>
<keyword evidence="2" id="KW-0805">Transcription regulation</keyword>
<dbReference type="InterPro" id="IPR013324">
    <property type="entry name" value="RNA_pol_sigma_r3/r4-like"/>
</dbReference>
<evidence type="ECO:0000313" key="9">
    <source>
        <dbReference type="Proteomes" id="UP000322658"/>
    </source>
</evidence>
<dbReference type="NCBIfam" id="TIGR02937">
    <property type="entry name" value="sigma70-ECF"/>
    <property type="match status" value="1"/>
</dbReference>
<evidence type="ECO:0000313" key="7">
    <source>
        <dbReference type="EMBL" id="KAA2370055.1"/>
    </source>
</evidence>
<dbReference type="PANTHER" id="PTHR43133:SF46">
    <property type="entry name" value="RNA POLYMERASE SIGMA-70 FACTOR ECF SUBFAMILY"/>
    <property type="match status" value="1"/>
</dbReference>
<dbReference type="InterPro" id="IPR013249">
    <property type="entry name" value="RNA_pol_sigma70_r4_t2"/>
</dbReference>
<proteinExistence type="inferred from homology"/>
<dbReference type="Gene3D" id="1.10.1740.10">
    <property type="match status" value="1"/>
</dbReference>
<dbReference type="AlphaFoldDB" id="A0A5B3GQN9"/>
<sequence>MEDERTLLEKLARGDRASFDALYMRYAAKTEEFLCRMLKNRAEAEDITHDLFLKIWQNRSTMAGVTAFGSYLFRMARNAVYDRFDSRAVRTNFARQTNLLPEYELPDVDNRDLLLLIQLAVEKMPGQRQRIFRMSREEGIANDEIARRLGISTRTVENQISRALSELRKLVTLILFFF</sequence>
<protein>
    <submittedName>
        <fullName evidence="8">RNA polymerase sigma-70 factor</fullName>
    </submittedName>
</protein>
<dbReference type="InterPro" id="IPR014284">
    <property type="entry name" value="RNA_pol_sigma-70_dom"/>
</dbReference>
<comment type="similarity">
    <text evidence="1">Belongs to the sigma-70 factor family. ECF subfamily.</text>
</comment>
<dbReference type="InterPro" id="IPR014327">
    <property type="entry name" value="RNA_pol_sigma70_bacteroid"/>
</dbReference>